<reference evidence="3" key="1">
    <citation type="submission" date="2020-10" db="EMBL/GenBank/DDBJ databases">
        <authorList>
            <person name="Gilroy R."/>
        </authorList>
    </citation>
    <scope>NUCLEOTIDE SEQUENCE</scope>
    <source>
        <strain evidence="3">CHK195-4489</strain>
    </source>
</reference>
<dbReference type="InterPro" id="IPR000086">
    <property type="entry name" value="NUDIX_hydrolase_dom"/>
</dbReference>
<gene>
    <name evidence="3" type="ORF">IAD50_07365</name>
</gene>
<dbReference type="Gene3D" id="3.90.79.10">
    <property type="entry name" value="Nucleoside Triphosphate Pyrophosphohydrolase"/>
    <property type="match status" value="1"/>
</dbReference>
<feature type="domain" description="Nudix hydrolase" evidence="2">
    <location>
        <begin position="41"/>
        <end position="179"/>
    </location>
</feature>
<organism evidence="3 4">
    <name type="scientific">Candidatus Egerieisoma faecipullorum</name>
    <dbReference type="NCBI Taxonomy" id="2840963"/>
    <lineage>
        <taxon>Bacteria</taxon>
        <taxon>Bacillati</taxon>
        <taxon>Bacillota</taxon>
        <taxon>Clostridia</taxon>
        <taxon>Eubacteriales</taxon>
        <taxon>Clostridiaceae</taxon>
        <taxon>Clostridiaceae incertae sedis</taxon>
        <taxon>Candidatus Egerieisoma</taxon>
    </lineage>
</organism>
<dbReference type="InterPro" id="IPR015797">
    <property type="entry name" value="NUDIX_hydrolase-like_dom_sf"/>
</dbReference>
<dbReference type="PANTHER" id="PTHR43736">
    <property type="entry name" value="ADP-RIBOSE PYROPHOSPHATASE"/>
    <property type="match status" value="1"/>
</dbReference>
<protein>
    <submittedName>
        <fullName evidence="3">NUDIX hydrolase</fullName>
    </submittedName>
</protein>
<dbReference type="PANTHER" id="PTHR43736:SF1">
    <property type="entry name" value="DIHYDRONEOPTERIN TRIPHOSPHATE DIPHOSPHATASE"/>
    <property type="match status" value="1"/>
</dbReference>
<dbReference type="EMBL" id="DVMM01000155">
    <property type="protein sequence ID" value="HIU30096.1"/>
    <property type="molecule type" value="Genomic_DNA"/>
</dbReference>
<dbReference type="SUPFAM" id="SSF55811">
    <property type="entry name" value="Nudix"/>
    <property type="match status" value="1"/>
</dbReference>
<accession>A0A9D1LAM1</accession>
<dbReference type="GO" id="GO:0016787">
    <property type="term" value="F:hydrolase activity"/>
    <property type="evidence" value="ECO:0007669"/>
    <property type="project" value="UniProtKB-KW"/>
</dbReference>
<evidence type="ECO:0000313" key="3">
    <source>
        <dbReference type="EMBL" id="HIU30096.1"/>
    </source>
</evidence>
<comment type="similarity">
    <text evidence="1">Belongs to the Nudix hydrolase family.</text>
</comment>
<dbReference type="Pfam" id="PF00293">
    <property type="entry name" value="NUDIX"/>
    <property type="match status" value="1"/>
</dbReference>
<keyword evidence="3" id="KW-0378">Hydrolase</keyword>
<name>A0A9D1LAM1_9CLOT</name>
<proteinExistence type="inferred from homology"/>
<sequence>MDLTEQIRRYEPFNRQEEQDQKLILSCLRNMEQVFARENAVAHMTASAWVVNPSRDKVLLAYHRIYGSWAWLGGHADGERDLLKVALREASEESGVKELRAISEEIYSLEVLTVNGHFKRGSYVPSHLHLNITYLLEAAEGAPLPGKPDENDGAAWFPLDSVAEVSSEPWLCENIYKKLQQKLTFI</sequence>
<evidence type="ECO:0000313" key="4">
    <source>
        <dbReference type="Proteomes" id="UP000824089"/>
    </source>
</evidence>
<dbReference type="AlphaFoldDB" id="A0A9D1LAM1"/>
<reference evidence="3" key="2">
    <citation type="journal article" date="2021" name="PeerJ">
        <title>Extensive microbial diversity within the chicken gut microbiome revealed by metagenomics and culture.</title>
        <authorList>
            <person name="Gilroy R."/>
            <person name="Ravi A."/>
            <person name="Getino M."/>
            <person name="Pursley I."/>
            <person name="Horton D.L."/>
            <person name="Alikhan N.F."/>
            <person name="Baker D."/>
            <person name="Gharbi K."/>
            <person name="Hall N."/>
            <person name="Watson M."/>
            <person name="Adriaenssens E.M."/>
            <person name="Foster-Nyarko E."/>
            <person name="Jarju S."/>
            <person name="Secka A."/>
            <person name="Antonio M."/>
            <person name="Oren A."/>
            <person name="Chaudhuri R.R."/>
            <person name="La Ragione R."/>
            <person name="Hildebrand F."/>
            <person name="Pallen M.J."/>
        </authorList>
    </citation>
    <scope>NUCLEOTIDE SEQUENCE</scope>
    <source>
        <strain evidence="3">CHK195-4489</strain>
    </source>
</reference>
<dbReference type="Proteomes" id="UP000824089">
    <property type="component" value="Unassembled WGS sequence"/>
</dbReference>
<dbReference type="CDD" id="cd03674">
    <property type="entry name" value="NUDIX_Hydrolase"/>
    <property type="match status" value="1"/>
</dbReference>
<evidence type="ECO:0000256" key="1">
    <source>
        <dbReference type="ARBA" id="ARBA00005582"/>
    </source>
</evidence>
<evidence type="ECO:0000259" key="2">
    <source>
        <dbReference type="PROSITE" id="PS51462"/>
    </source>
</evidence>
<dbReference type="PROSITE" id="PS51462">
    <property type="entry name" value="NUDIX"/>
    <property type="match status" value="1"/>
</dbReference>
<comment type="caution">
    <text evidence="3">The sequence shown here is derived from an EMBL/GenBank/DDBJ whole genome shotgun (WGS) entry which is preliminary data.</text>
</comment>